<dbReference type="InterPro" id="IPR003661">
    <property type="entry name" value="HisK_dim/P_dom"/>
</dbReference>
<accession>A0ABZ2C2Z5</accession>
<dbReference type="PRINTS" id="PR00344">
    <property type="entry name" value="BCTRLSENSOR"/>
</dbReference>
<feature type="transmembrane region" description="Helical" evidence="10">
    <location>
        <begin position="353"/>
        <end position="371"/>
    </location>
</feature>
<keyword evidence="8 10" id="KW-0472">Membrane</keyword>
<dbReference type="PANTHER" id="PTHR43065">
    <property type="entry name" value="SENSOR HISTIDINE KINASE"/>
    <property type="match status" value="1"/>
</dbReference>
<proteinExistence type="predicted"/>
<evidence type="ECO:0000313" key="12">
    <source>
        <dbReference type="EMBL" id="WVX66822.1"/>
    </source>
</evidence>
<evidence type="ECO:0000256" key="9">
    <source>
        <dbReference type="SAM" id="Coils"/>
    </source>
</evidence>
<dbReference type="SUPFAM" id="SSF55874">
    <property type="entry name" value="ATPase domain of HSP90 chaperone/DNA topoisomerase II/histidine kinase"/>
    <property type="match status" value="1"/>
</dbReference>
<dbReference type="SUPFAM" id="SSF47384">
    <property type="entry name" value="Homodimeric domain of signal transducing histidine kinase"/>
    <property type="match status" value="1"/>
</dbReference>
<evidence type="ECO:0000256" key="7">
    <source>
        <dbReference type="ARBA" id="ARBA00022989"/>
    </source>
</evidence>
<keyword evidence="9" id="KW-0175">Coiled coil</keyword>
<feature type="transmembrane region" description="Helical" evidence="10">
    <location>
        <begin position="12"/>
        <end position="32"/>
    </location>
</feature>
<dbReference type="SMART" id="SM00387">
    <property type="entry name" value="HATPase_c"/>
    <property type="match status" value="1"/>
</dbReference>
<dbReference type="InterPro" id="IPR003594">
    <property type="entry name" value="HATPase_dom"/>
</dbReference>
<keyword evidence="12" id="KW-0808">Transferase</keyword>
<evidence type="ECO:0000256" key="2">
    <source>
        <dbReference type="ARBA" id="ARBA00004651"/>
    </source>
</evidence>
<organism evidence="12 13">
    <name type="scientific">Candidatus Bealeia paramacronuclearis</name>
    <dbReference type="NCBI Taxonomy" id="1921001"/>
    <lineage>
        <taxon>Bacteria</taxon>
        <taxon>Pseudomonadati</taxon>
        <taxon>Pseudomonadota</taxon>
        <taxon>Alphaproteobacteria</taxon>
        <taxon>Holosporales</taxon>
        <taxon>Holosporaceae</taxon>
        <taxon>Candidatus Bealeia</taxon>
    </lineage>
</organism>
<evidence type="ECO:0000313" key="13">
    <source>
        <dbReference type="Proteomes" id="UP001330434"/>
    </source>
</evidence>
<evidence type="ECO:0000256" key="8">
    <source>
        <dbReference type="ARBA" id="ARBA00023136"/>
    </source>
</evidence>
<evidence type="ECO:0000256" key="1">
    <source>
        <dbReference type="ARBA" id="ARBA00000085"/>
    </source>
</evidence>
<evidence type="ECO:0000256" key="3">
    <source>
        <dbReference type="ARBA" id="ARBA00012438"/>
    </source>
</evidence>
<dbReference type="InterPro" id="IPR033479">
    <property type="entry name" value="dCache_1"/>
</dbReference>
<dbReference type="InterPro" id="IPR004358">
    <property type="entry name" value="Sig_transdc_His_kin-like_C"/>
</dbReference>
<reference evidence="12 13" key="1">
    <citation type="journal article" date="2024" name="Environ. Microbiol.">
        <title>Novel evolutionary insights on the interactions of the Holosporales (Alphaproteobacteria) with eukaryotic hosts from comparative genomics.</title>
        <authorList>
            <person name="Giovannini M."/>
            <person name="Petroni G."/>
            <person name="Castelli M."/>
        </authorList>
    </citation>
    <scope>NUCLEOTIDE SEQUENCE [LARGE SCALE GENOMIC DNA]</scope>
    <source>
        <strain evidence="12 13">US_Bl 15I1</strain>
    </source>
</reference>
<keyword evidence="12" id="KW-0418">Kinase</keyword>
<dbReference type="InterPro" id="IPR036097">
    <property type="entry name" value="HisK_dim/P_sf"/>
</dbReference>
<keyword evidence="13" id="KW-1185">Reference proteome</keyword>
<dbReference type="Pfam" id="PF02743">
    <property type="entry name" value="dCache_1"/>
    <property type="match status" value="1"/>
</dbReference>
<dbReference type="Gene3D" id="3.30.450.20">
    <property type="entry name" value="PAS domain"/>
    <property type="match status" value="2"/>
</dbReference>
<evidence type="ECO:0000256" key="5">
    <source>
        <dbReference type="ARBA" id="ARBA00022553"/>
    </source>
</evidence>
<keyword evidence="5" id="KW-0597">Phosphoprotein</keyword>
<dbReference type="Pfam" id="PF02518">
    <property type="entry name" value="HATPase_c"/>
    <property type="match status" value="1"/>
</dbReference>
<name>A0ABZ2C2Z5_9PROT</name>
<dbReference type="PROSITE" id="PS50109">
    <property type="entry name" value="HIS_KIN"/>
    <property type="match status" value="1"/>
</dbReference>
<evidence type="ECO:0000256" key="6">
    <source>
        <dbReference type="ARBA" id="ARBA00022692"/>
    </source>
</evidence>
<feature type="coiled-coil region" evidence="9">
    <location>
        <begin position="422"/>
        <end position="463"/>
    </location>
</feature>
<dbReference type="Proteomes" id="UP001330434">
    <property type="component" value="Chromosome"/>
</dbReference>
<protein>
    <recommendedName>
        <fullName evidence="3">histidine kinase</fullName>
        <ecNumber evidence="3">2.7.13.3</ecNumber>
    </recommendedName>
</protein>
<evidence type="ECO:0000256" key="10">
    <source>
        <dbReference type="SAM" id="Phobius"/>
    </source>
</evidence>
<dbReference type="Gene3D" id="1.10.287.130">
    <property type="match status" value="1"/>
</dbReference>
<comment type="subcellular location">
    <subcellularLocation>
        <location evidence="2">Cell membrane</location>
        <topology evidence="2">Multi-pass membrane protein</topology>
    </subcellularLocation>
</comment>
<dbReference type="CDD" id="cd00082">
    <property type="entry name" value="HisKA"/>
    <property type="match status" value="1"/>
</dbReference>
<dbReference type="EC" id="2.7.13.3" evidence="3"/>
<feature type="domain" description="Histidine kinase" evidence="11">
    <location>
        <begin position="472"/>
        <end position="704"/>
    </location>
</feature>
<dbReference type="EMBL" id="CP133270">
    <property type="protein sequence ID" value="WVX66822.1"/>
    <property type="molecule type" value="Genomic_DNA"/>
</dbReference>
<gene>
    <name evidence="12" type="ORF">Bealeia1_01009</name>
</gene>
<comment type="catalytic activity">
    <reaction evidence="1">
        <text>ATP + protein L-histidine = ADP + protein N-phospho-L-histidine.</text>
        <dbReference type="EC" id="2.7.13.3"/>
    </reaction>
</comment>
<keyword evidence="7 10" id="KW-1133">Transmembrane helix</keyword>
<evidence type="ECO:0000259" key="11">
    <source>
        <dbReference type="PROSITE" id="PS50109"/>
    </source>
</evidence>
<dbReference type="SMART" id="SM00388">
    <property type="entry name" value="HisKA"/>
    <property type="match status" value="1"/>
</dbReference>
<dbReference type="RefSeq" id="WP_331255643.1">
    <property type="nucleotide sequence ID" value="NZ_CP133270.1"/>
</dbReference>
<dbReference type="InterPro" id="IPR005467">
    <property type="entry name" value="His_kinase_dom"/>
</dbReference>
<sequence length="704" mass="80245">MNHYRANYNRVIFLTCFAIMMIVVGIETLKFLSDKQRVFEDLRTRLKEHAMSFEMKAQTIRDYTQGLKTGAENKIYYQNKKQDHSYHFRDVIENPGGKTYSLDIKSPLVQKDKVGNLTGLGKVSTLSEKIKQEIKMALSLNTIFELALKNNPGVVWVYYTSKSGFQNIFPWLPSVDISYYEQMRQRSFFVKGLPQNNRLRKNYWTEIYRDGNVGGPLYDKGFVVSNCAPVYDENEFLGVVSIDLSLRELERLLNSLKLPVGSSALVNDDDQILAMHGFFNEEEKTIHQIQDVVPSNILNDFMKEFKNPQAKIISLGNYYVYVHQLRAAPWRLVYVVSAWDLFNADLLHAFEDVIIISIILILVIGIGYFVVMRDFISPAQKLLIHIERENKGLPPSHRDVPERWKSWFEIVSRIFEENRVLLTDLENRVKLRTTQLQEKNQELEKALEDLKKAQNQIIVQEKLASLGSLTAGIAHEIKNPLNFIINFTDLSLDYLNELKNLSPQEREIITLILANIEKVKEHAHRADSIVKGMLLHASSNPGRFEKADLNAALEEALELALGGFQTDLLGFHVTVEKHLSPDLPLIKFSIGDVSRVFLNMFNNACYAMAEKLKSQSNYEPKLILETKGVDGFAEIIIEDNGPGMSQSVIKKIFTPFFTTKNPGKGTGLGLSLSYDIIVQQHLGSLTVKSKVGTNTKFIIRIPVS</sequence>
<evidence type="ECO:0000256" key="4">
    <source>
        <dbReference type="ARBA" id="ARBA00022475"/>
    </source>
</evidence>
<keyword evidence="4" id="KW-1003">Cell membrane</keyword>
<keyword evidence="6 10" id="KW-0812">Transmembrane</keyword>
<dbReference type="PANTHER" id="PTHR43065:SF42">
    <property type="entry name" value="TWO-COMPONENT SENSOR PPRA"/>
    <property type="match status" value="1"/>
</dbReference>
<dbReference type="GO" id="GO:0016301">
    <property type="term" value="F:kinase activity"/>
    <property type="evidence" value="ECO:0007669"/>
    <property type="project" value="UniProtKB-KW"/>
</dbReference>
<dbReference type="Gene3D" id="3.30.565.10">
    <property type="entry name" value="Histidine kinase-like ATPase, C-terminal domain"/>
    <property type="match status" value="1"/>
</dbReference>
<dbReference type="Pfam" id="PF00512">
    <property type="entry name" value="HisKA"/>
    <property type="match status" value="1"/>
</dbReference>
<dbReference type="InterPro" id="IPR036890">
    <property type="entry name" value="HATPase_C_sf"/>
</dbReference>